<dbReference type="EMBL" id="JAPFFF010000053">
    <property type="protein sequence ID" value="KAK8839135.1"/>
    <property type="molecule type" value="Genomic_DNA"/>
</dbReference>
<name>A0ABR2H0U4_9EUKA</name>
<accession>A0ABR2H0U4</accession>
<keyword evidence="2" id="KW-1185">Reference proteome</keyword>
<sequence>MSNDCWKEIPEYLKKLNCKEMKRIIQKVQHWVANNIIYGTKSNIVGTVVSLIFLEKYKKECYEFWSLIYLKSLRWLYSINPEIDWREVIQAFSSNVKELDLVLEKNRNLQKAYFPEKLVLDDDFLE</sequence>
<comment type="caution">
    <text evidence="1">The sequence shown here is derived from an EMBL/GenBank/DDBJ whole genome shotgun (WGS) entry which is preliminary data.</text>
</comment>
<reference evidence="1 2" key="1">
    <citation type="submission" date="2024-04" db="EMBL/GenBank/DDBJ databases">
        <title>Tritrichomonas musculus Genome.</title>
        <authorList>
            <person name="Alves-Ferreira E."/>
            <person name="Grigg M."/>
            <person name="Lorenzi H."/>
            <person name="Galac M."/>
        </authorList>
    </citation>
    <scope>NUCLEOTIDE SEQUENCE [LARGE SCALE GENOMIC DNA]</scope>
    <source>
        <strain evidence="1 2">EAF2021</strain>
    </source>
</reference>
<evidence type="ECO:0000313" key="2">
    <source>
        <dbReference type="Proteomes" id="UP001470230"/>
    </source>
</evidence>
<gene>
    <name evidence="1" type="ORF">M9Y10_032607</name>
</gene>
<dbReference type="Proteomes" id="UP001470230">
    <property type="component" value="Unassembled WGS sequence"/>
</dbReference>
<evidence type="ECO:0000313" key="1">
    <source>
        <dbReference type="EMBL" id="KAK8839135.1"/>
    </source>
</evidence>
<protein>
    <submittedName>
        <fullName evidence="1">Uncharacterized protein</fullName>
    </submittedName>
</protein>
<proteinExistence type="predicted"/>
<organism evidence="1 2">
    <name type="scientific">Tritrichomonas musculus</name>
    <dbReference type="NCBI Taxonomy" id="1915356"/>
    <lineage>
        <taxon>Eukaryota</taxon>
        <taxon>Metamonada</taxon>
        <taxon>Parabasalia</taxon>
        <taxon>Tritrichomonadida</taxon>
        <taxon>Tritrichomonadidae</taxon>
        <taxon>Tritrichomonas</taxon>
    </lineage>
</organism>